<feature type="transmembrane region" description="Helical" evidence="7">
    <location>
        <begin position="497"/>
        <end position="520"/>
    </location>
</feature>
<dbReference type="PROSITE" id="PS50850">
    <property type="entry name" value="MFS"/>
    <property type="match status" value="1"/>
</dbReference>
<dbReference type="InterPro" id="IPR020846">
    <property type="entry name" value="MFS_dom"/>
</dbReference>
<dbReference type="AlphaFoldDB" id="A0A9P8C8D7"/>
<feature type="transmembrane region" description="Helical" evidence="7">
    <location>
        <begin position="385"/>
        <end position="406"/>
    </location>
</feature>
<keyword evidence="10" id="KW-1185">Reference proteome</keyword>
<evidence type="ECO:0000313" key="10">
    <source>
        <dbReference type="Proteomes" id="UP000824998"/>
    </source>
</evidence>
<feature type="transmembrane region" description="Helical" evidence="7">
    <location>
        <begin position="48"/>
        <end position="65"/>
    </location>
</feature>
<feature type="transmembrane region" description="Helical" evidence="7">
    <location>
        <begin position="275"/>
        <end position="296"/>
    </location>
</feature>
<dbReference type="GO" id="GO:0016020">
    <property type="term" value="C:membrane"/>
    <property type="evidence" value="ECO:0007669"/>
    <property type="project" value="UniProtKB-SubCell"/>
</dbReference>
<evidence type="ECO:0000256" key="4">
    <source>
        <dbReference type="ARBA" id="ARBA00022989"/>
    </source>
</evidence>
<feature type="transmembrane region" description="Helical" evidence="7">
    <location>
        <begin position="413"/>
        <end position="433"/>
    </location>
</feature>
<organism evidence="9 10">
    <name type="scientific">Amylocarpus encephaloides</name>
    <dbReference type="NCBI Taxonomy" id="45428"/>
    <lineage>
        <taxon>Eukaryota</taxon>
        <taxon>Fungi</taxon>
        <taxon>Dikarya</taxon>
        <taxon>Ascomycota</taxon>
        <taxon>Pezizomycotina</taxon>
        <taxon>Leotiomycetes</taxon>
        <taxon>Helotiales</taxon>
        <taxon>Helotiales incertae sedis</taxon>
        <taxon>Amylocarpus</taxon>
    </lineage>
</organism>
<feature type="transmembrane region" description="Helical" evidence="7">
    <location>
        <begin position="345"/>
        <end position="365"/>
    </location>
</feature>
<evidence type="ECO:0000256" key="5">
    <source>
        <dbReference type="ARBA" id="ARBA00023136"/>
    </source>
</evidence>
<evidence type="ECO:0000256" key="7">
    <source>
        <dbReference type="SAM" id="Phobius"/>
    </source>
</evidence>
<accession>A0A9P8C8D7</accession>
<proteinExistence type="inferred from homology"/>
<feature type="transmembrane region" description="Helical" evidence="7">
    <location>
        <begin position="212"/>
        <end position="231"/>
    </location>
</feature>
<dbReference type="Proteomes" id="UP000824998">
    <property type="component" value="Unassembled WGS sequence"/>
</dbReference>
<dbReference type="Pfam" id="PF07690">
    <property type="entry name" value="MFS_1"/>
    <property type="match status" value="1"/>
</dbReference>
<dbReference type="SUPFAM" id="SSF103473">
    <property type="entry name" value="MFS general substrate transporter"/>
    <property type="match status" value="1"/>
</dbReference>
<sequence length="521" mass="56897">MKLDSKGYAEGVGDTEVVAYSSSPLPHSSPTTETGNQHVLVCRPTVPLWRVGIAVALLLTNYFLAQYDKFILSYFQSEVTSSLSMSLSEYGILSGYATGIVYALLAIPVAYLADYTGYRVWILSVSALWWSLCVIFQGLSHNFWQILLARIGMGIGQAPVEALSVSLISDLVGKEWVFFAESVLYVGVYIGEAISAQIATAFKKTDTPWNTAMKAIGIVGLAVAVLVRVVIREPARQTSLKQGGESLEIDSPRHAHTVKSDFVATLKHVLRMRSFWLLTISAGFRQLSGNVFGYYMPGYLSSIYPSQTNLLSNYGIIVGVVGSFSVVAGGLISSFLSRRTVMTPLYMTAIGGMISSIFVVLMIFSKAAAGGSESRGTTILYGVMSAAYLTAETWLGAFNSLLVLLLPPQYKTFGLAIYMSTLVLMYSTGPQIMAFALRNIDVNSEGYIKRVRIVLAVLIPLGYWLAGVGFLFCVRKVRQDIQGDYVQQGEMSPTRKWSFTAFAVLLGCLVIALFVNSLIFR</sequence>
<feature type="transmembrane region" description="Helical" evidence="7">
    <location>
        <begin position="120"/>
        <end position="139"/>
    </location>
</feature>
<name>A0A9P8C8D7_9HELO</name>
<keyword evidence="3 7" id="KW-0812">Transmembrane</keyword>
<evidence type="ECO:0000256" key="3">
    <source>
        <dbReference type="ARBA" id="ARBA00022692"/>
    </source>
</evidence>
<feature type="domain" description="Major facilitator superfamily (MFS) profile" evidence="8">
    <location>
        <begin position="54"/>
        <end position="521"/>
    </location>
</feature>
<dbReference type="GO" id="GO:0022857">
    <property type="term" value="F:transmembrane transporter activity"/>
    <property type="evidence" value="ECO:0007669"/>
    <property type="project" value="InterPro"/>
</dbReference>
<evidence type="ECO:0000256" key="6">
    <source>
        <dbReference type="ARBA" id="ARBA00024338"/>
    </source>
</evidence>
<dbReference type="Gene3D" id="1.20.1250.20">
    <property type="entry name" value="MFS general substrate transporter like domains"/>
    <property type="match status" value="1"/>
</dbReference>
<dbReference type="PANTHER" id="PTHR23505:SF79">
    <property type="entry name" value="PROTEIN SPINSTER"/>
    <property type="match status" value="1"/>
</dbReference>
<dbReference type="PANTHER" id="PTHR23505">
    <property type="entry name" value="SPINSTER"/>
    <property type="match status" value="1"/>
</dbReference>
<evidence type="ECO:0000256" key="1">
    <source>
        <dbReference type="ARBA" id="ARBA00004141"/>
    </source>
</evidence>
<gene>
    <name evidence="9" type="ORF">BJ875DRAFT_164589</name>
</gene>
<evidence type="ECO:0000259" key="8">
    <source>
        <dbReference type="PROSITE" id="PS50850"/>
    </source>
</evidence>
<comment type="caution">
    <text evidence="9">The sequence shown here is derived from an EMBL/GenBank/DDBJ whole genome shotgun (WGS) entry which is preliminary data.</text>
</comment>
<comment type="similarity">
    <text evidence="6">Belongs to the major facilitator superfamily. Spinster (TC 2.A.1.49) family.</text>
</comment>
<keyword evidence="5 7" id="KW-0472">Membrane</keyword>
<evidence type="ECO:0000256" key="2">
    <source>
        <dbReference type="ARBA" id="ARBA00022448"/>
    </source>
</evidence>
<dbReference type="EMBL" id="MU251389">
    <property type="protein sequence ID" value="KAG9237300.1"/>
    <property type="molecule type" value="Genomic_DNA"/>
</dbReference>
<feature type="transmembrane region" description="Helical" evidence="7">
    <location>
        <begin position="90"/>
        <end position="113"/>
    </location>
</feature>
<dbReference type="InterPro" id="IPR044770">
    <property type="entry name" value="MFS_spinster-like"/>
</dbReference>
<dbReference type="InterPro" id="IPR011701">
    <property type="entry name" value="MFS"/>
</dbReference>
<dbReference type="InterPro" id="IPR036259">
    <property type="entry name" value="MFS_trans_sf"/>
</dbReference>
<protein>
    <submittedName>
        <fullName evidence="9">Major facilitator superfamily domain-containing protein</fullName>
    </submittedName>
</protein>
<dbReference type="OrthoDB" id="3639251at2759"/>
<keyword evidence="2" id="KW-0813">Transport</keyword>
<feature type="transmembrane region" description="Helical" evidence="7">
    <location>
        <begin position="453"/>
        <end position="474"/>
    </location>
</feature>
<reference evidence="9" key="1">
    <citation type="journal article" date="2021" name="IMA Fungus">
        <title>Genomic characterization of three marine fungi, including Emericellopsis atlantica sp. nov. with signatures of a generalist lifestyle and marine biomass degradation.</title>
        <authorList>
            <person name="Hagestad O.C."/>
            <person name="Hou L."/>
            <person name="Andersen J.H."/>
            <person name="Hansen E.H."/>
            <person name="Altermark B."/>
            <person name="Li C."/>
            <person name="Kuhnert E."/>
            <person name="Cox R.J."/>
            <person name="Crous P.W."/>
            <person name="Spatafora J.W."/>
            <person name="Lail K."/>
            <person name="Amirebrahimi M."/>
            <person name="Lipzen A."/>
            <person name="Pangilinan J."/>
            <person name="Andreopoulos W."/>
            <person name="Hayes R.D."/>
            <person name="Ng V."/>
            <person name="Grigoriev I.V."/>
            <person name="Jackson S.A."/>
            <person name="Sutton T.D.S."/>
            <person name="Dobson A.D.W."/>
            <person name="Rama T."/>
        </authorList>
    </citation>
    <scope>NUCLEOTIDE SEQUENCE</scope>
    <source>
        <strain evidence="9">TRa018bII</strain>
    </source>
</reference>
<keyword evidence="4 7" id="KW-1133">Transmembrane helix</keyword>
<evidence type="ECO:0000313" key="9">
    <source>
        <dbReference type="EMBL" id="KAG9237300.1"/>
    </source>
</evidence>
<comment type="subcellular location">
    <subcellularLocation>
        <location evidence="1">Membrane</location>
        <topology evidence="1">Multi-pass membrane protein</topology>
    </subcellularLocation>
</comment>
<feature type="transmembrane region" description="Helical" evidence="7">
    <location>
        <begin position="316"/>
        <end position="336"/>
    </location>
</feature>